<sequence>MNHRSRTVRRKMKIERQKTIDSPRDFKVMHQTLCINSIDFETRNLFGYTELAILPLVKNLRSIRLDCSKQCRINRVTVQETIDTAFIHDDPFSTFRDNFSSGREQTRSFSSFFAALQSCADKCDADRNGGNLLIKFPYEIFDLADEHKLIRIGIEFNVEKPTSGLKFIFHPKLEGASWREKASHVYTYREPGHISNNCSWFPCVDAYSELCAWKIEVSLDTALTAVCSGELQKCHRLILKFSFFAVTYGVSYSSDLRRKNFVFSLNVPTPACNIGICIGVFDIFVHPDMNELSAFCPPQLLPLLKLTCQNLHKVFEFFEELLSSRYPYGSMKICFVDDLPILNIHSSALSYSTLILLNVKCLYHKKIIDQVPLTRTAMASGLASQFFGCYLVQRRFEDSWVCYGLASYLANMYCQKAFGNNEYMYQIYEDISQLVEYESKWGPVILNEYGEEDNKADIRKKRE</sequence>
<dbReference type="PANTHER" id="PTHR15137:SF9">
    <property type="entry name" value="TRANSCRIPTION INITIATION FACTOR TFIID SUBUNIT 2"/>
    <property type="match status" value="1"/>
</dbReference>
<dbReference type="WBParaSite" id="nRc.2.0.1.t02468-RA">
    <property type="protein sequence ID" value="nRc.2.0.1.t02468-RA"/>
    <property type="gene ID" value="nRc.2.0.1.g02468"/>
</dbReference>
<evidence type="ECO:0000256" key="3">
    <source>
        <dbReference type="ARBA" id="ARBA00017363"/>
    </source>
</evidence>
<dbReference type="PANTHER" id="PTHR15137">
    <property type="entry name" value="TRANSCRIPTION INITIATION FACTOR TFIID"/>
    <property type="match status" value="1"/>
</dbReference>
<dbReference type="Proteomes" id="UP000887565">
    <property type="component" value="Unplaced"/>
</dbReference>
<dbReference type="AlphaFoldDB" id="A0A915HKH3"/>
<dbReference type="SUPFAM" id="SSF63737">
    <property type="entry name" value="Leukotriene A4 hydrolase N-terminal domain"/>
    <property type="match status" value="1"/>
</dbReference>
<evidence type="ECO:0000256" key="6">
    <source>
        <dbReference type="ARBA" id="ARBA00023242"/>
    </source>
</evidence>
<keyword evidence="6" id="KW-0539">Nucleus</keyword>
<dbReference type="Gene3D" id="1.10.390.10">
    <property type="entry name" value="Neutral Protease Domain 2"/>
    <property type="match status" value="1"/>
</dbReference>
<reference evidence="8" key="1">
    <citation type="submission" date="2022-11" db="UniProtKB">
        <authorList>
            <consortium name="WormBaseParasite"/>
        </authorList>
    </citation>
    <scope>IDENTIFICATION</scope>
</reference>
<dbReference type="GO" id="GO:0005669">
    <property type="term" value="C:transcription factor TFIID complex"/>
    <property type="evidence" value="ECO:0007669"/>
    <property type="project" value="InterPro"/>
</dbReference>
<comment type="subcellular location">
    <subcellularLocation>
        <location evidence="1">Nucleus</location>
    </subcellularLocation>
</comment>
<evidence type="ECO:0000256" key="1">
    <source>
        <dbReference type="ARBA" id="ARBA00004123"/>
    </source>
</evidence>
<dbReference type="GO" id="GO:0016251">
    <property type="term" value="F:RNA polymerase II general transcription initiation factor activity"/>
    <property type="evidence" value="ECO:0007669"/>
    <property type="project" value="TreeGrafter"/>
</dbReference>
<keyword evidence="5" id="KW-0804">Transcription</keyword>
<dbReference type="InterPro" id="IPR042097">
    <property type="entry name" value="Aminopeptidase_N-like_N_sf"/>
</dbReference>
<proteinExistence type="inferred from homology"/>
<evidence type="ECO:0000313" key="8">
    <source>
        <dbReference type="WBParaSite" id="nRc.2.0.1.t02468-RA"/>
    </source>
</evidence>
<accession>A0A915HKH3</accession>
<dbReference type="SUPFAM" id="SSF55486">
    <property type="entry name" value="Metalloproteases ('zincins'), catalytic domain"/>
    <property type="match status" value="1"/>
</dbReference>
<evidence type="ECO:0000256" key="5">
    <source>
        <dbReference type="ARBA" id="ARBA00023163"/>
    </source>
</evidence>
<dbReference type="Gene3D" id="2.60.40.1730">
    <property type="entry name" value="tricorn interacting facor f3 domain"/>
    <property type="match status" value="1"/>
</dbReference>
<keyword evidence="4" id="KW-0805">Transcription regulation</keyword>
<dbReference type="GO" id="GO:0003682">
    <property type="term" value="F:chromatin binding"/>
    <property type="evidence" value="ECO:0007669"/>
    <property type="project" value="TreeGrafter"/>
</dbReference>
<protein>
    <recommendedName>
        <fullName evidence="3">Transcription initiation factor TFIID subunit 2</fullName>
    </recommendedName>
</protein>
<evidence type="ECO:0000313" key="7">
    <source>
        <dbReference type="Proteomes" id="UP000887565"/>
    </source>
</evidence>
<keyword evidence="7" id="KW-1185">Reference proteome</keyword>
<name>A0A915HKH3_ROMCU</name>
<dbReference type="GO" id="GO:0000976">
    <property type="term" value="F:transcription cis-regulatory region binding"/>
    <property type="evidence" value="ECO:0007669"/>
    <property type="project" value="TreeGrafter"/>
</dbReference>
<evidence type="ECO:0000256" key="4">
    <source>
        <dbReference type="ARBA" id="ARBA00023015"/>
    </source>
</evidence>
<dbReference type="InterPro" id="IPR037813">
    <property type="entry name" value="TAF2"/>
</dbReference>
<organism evidence="7 8">
    <name type="scientific">Romanomermis culicivorax</name>
    <name type="common">Nematode worm</name>
    <dbReference type="NCBI Taxonomy" id="13658"/>
    <lineage>
        <taxon>Eukaryota</taxon>
        <taxon>Metazoa</taxon>
        <taxon>Ecdysozoa</taxon>
        <taxon>Nematoda</taxon>
        <taxon>Enoplea</taxon>
        <taxon>Dorylaimia</taxon>
        <taxon>Mermithida</taxon>
        <taxon>Mermithoidea</taxon>
        <taxon>Mermithidae</taxon>
        <taxon>Romanomermis</taxon>
    </lineage>
</organism>
<dbReference type="GO" id="GO:0006367">
    <property type="term" value="P:transcription initiation at RNA polymerase II promoter"/>
    <property type="evidence" value="ECO:0007669"/>
    <property type="project" value="TreeGrafter"/>
</dbReference>
<evidence type="ECO:0000256" key="2">
    <source>
        <dbReference type="ARBA" id="ARBA00010937"/>
    </source>
</evidence>
<dbReference type="OMA" id="VEYESKW"/>
<comment type="similarity">
    <text evidence="2">Belongs to the TAF2 family.</text>
</comment>
<dbReference type="InterPro" id="IPR027268">
    <property type="entry name" value="Peptidase_M4/M1_CTD_sf"/>
</dbReference>